<protein>
    <submittedName>
        <fullName evidence="3">M23 family metallopeptidase</fullName>
    </submittedName>
</protein>
<dbReference type="CDD" id="cd12797">
    <property type="entry name" value="M23_peptidase"/>
    <property type="match status" value="1"/>
</dbReference>
<dbReference type="PANTHER" id="PTHR21666">
    <property type="entry name" value="PEPTIDASE-RELATED"/>
    <property type="match status" value="1"/>
</dbReference>
<dbReference type="SUPFAM" id="SSF51261">
    <property type="entry name" value="Duplicated hybrid motif"/>
    <property type="match status" value="1"/>
</dbReference>
<proteinExistence type="predicted"/>
<organism evidence="3 4">
    <name type="scientific">Saccharopolyspora elongata</name>
    <dbReference type="NCBI Taxonomy" id="2530387"/>
    <lineage>
        <taxon>Bacteria</taxon>
        <taxon>Bacillati</taxon>
        <taxon>Actinomycetota</taxon>
        <taxon>Actinomycetes</taxon>
        <taxon>Pseudonocardiales</taxon>
        <taxon>Pseudonocardiaceae</taxon>
        <taxon>Saccharopolyspora</taxon>
    </lineage>
</organism>
<keyword evidence="4" id="KW-1185">Reference proteome</keyword>
<feature type="compositionally biased region" description="Basic residues" evidence="1">
    <location>
        <begin position="10"/>
        <end position="21"/>
    </location>
</feature>
<name>A0A4R4XZF3_9PSEU</name>
<evidence type="ECO:0000313" key="3">
    <source>
        <dbReference type="EMBL" id="TDD37053.1"/>
    </source>
</evidence>
<dbReference type="InterPro" id="IPR016047">
    <property type="entry name" value="M23ase_b-sheet_dom"/>
</dbReference>
<dbReference type="InterPro" id="IPR050570">
    <property type="entry name" value="Cell_wall_metabolism_enzyme"/>
</dbReference>
<dbReference type="PANTHER" id="PTHR21666:SF270">
    <property type="entry name" value="MUREIN HYDROLASE ACTIVATOR ENVC"/>
    <property type="match status" value="1"/>
</dbReference>
<dbReference type="GO" id="GO:0004222">
    <property type="term" value="F:metalloendopeptidase activity"/>
    <property type="evidence" value="ECO:0007669"/>
    <property type="project" value="TreeGrafter"/>
</dbReference>
<evidence type="ECO:0000259" key="2">
    <source>
        <dbReference type="Pfam" id="PF01551"/>
    </source>
</evidence>
<evidence type="ECO:0000256" key="1">
    <source>
        <dbReference type="SAM" id="MobiDB-lite"/>
    </source>
</evidence>
<reference evidence="3 4" key="1">
    <citation type="submission" date="2019-03" db="EMBL/GenBank/DDBJ databases">
        <title>Draft genome sequences of novel Actinobacteria.</title>
        <authorList>
            <person name="Sahin N."/>
            <person name="Ay H."/>
            <person name="Saygin H."/>
        </authorList>
    </citation>
    <scope>NUCLEOTIDE SEQUENCE [LARGE SCALE GENOMIC DNA]</scope>
    <source>
        <strain evidence="3 4">7K502</strain>
    </source>
</reference>
<evidence type="ECO:0000313" key="4">
    <source>
        <dbReference type="Proteomes" id="UP000294947"/>
    </source>
</evidence>
<dbReference type="Proteomes" id="UP000294947">
    <property type="component" value="Unassembled WGS sequence"/>
</dbReference>
<feature type="region of interest" description="Disordered" evidence="1">
    <location>
        <begin position="1"/>
        <end position="26"/>
    </location>
</feature>
<sequence>MPTGTCAKSLTRRTPTRRYNRARPSEVDRVVPTHDTCSSGFGSRGGDFHRGQDIATSIGTPIVAASSGTVIDSGPANGYGLWVRIQHANGGITAYGHNDRNRVQSGQTIQTGQVIVEVGNRGESTGPHLHFQIETGGQPTDPIAFYRGQSAPPLVWLIKWRIASFLRVGPPTA</sequence>
<comment type="caution">
    <text evidence="3">The sequence shown here is derived from an EMBL/GenBank/DDBJ whole genome shotgun (WGS) entry which is preliminary data.</text>
</comment>
<dbReference type="EMBL" id="SMKW01000101">
    <property type="protein sequence ID" value="TDD37053.1"/>
    <property type="molecule type" value="Genomic_DNA"/>
</dbReference>
<gene>
    <name evidence="3" type="ORF">E1288_41100</name>
</gene>
<dbReference type="Pfam" id="PF01551">
    <property type="entry name" value="Peptidase_M23"/>
    <property type="match status" value="1"/>
</dbReference>
<dbReference type="OrthoDB" id="1099523at2"/>
<accession>A0A4R4XZF3</accession>
<dbReference type="InterPro" id="IPR011055">
    <property type="entry name" value="Dup_hybrid_motif"/>
</dbReference>
<feature type="domain" description="M23ase beta-sheet core" evidence="2">
    <location>
        <begin position="48"/>
        <end position="142"/>
    </location>
</feature>
<dbReference type="AlphaFoldDB" id="A0A4R4XZF3"/>
<dbReference type="Gene3D" id="2.70.70.10">
    <property type="entry name" value="Glucose Permease (Domain IIA)"/>
    <property type="match status" value="1"/>
</dbReference>